<evidence type="ECO:0000256" key="6">
    <source>
        <dbReference type="ARBA" id="ARBA00022989"/>
    </source>
</evidence>
<keyword evidence="4 8" id="KW-1003">Cell membrane</keyword>
<feature type="transmembrane region" description="Helical" evidence="8">
    <location>
        <begin position="100"/>
        <end position="119"/>
    </location>
</feature>
<dbReference type="Proteomes" id="UP001501510">
    <property type="component" value="Unassembled WGS sequence"/>
</dbReference>
<feature type="transmembrane region" description="Helical" evidence="8">
    <location>
        <begin position="245"/>
        <end position="266"/>
    </location>
</feature>
<keyword evidence="8" id="KW-0769">Symport</keyword>
<dbReference type="NCBIfam" id="TIGR00835">
    <property type="entry name" value="agcS"/>
    <property type="match status" value="1"/>
</dbReference>
<comment type="similarity">
    <text evidence="2 8">Belongs to the alanine or glycine:cation symporter (AGCS) (TC 2.A.25) family.</text>
</comment>
<keyword evidence="6 8" id="KW-1133">Transmembrane helix</keyword>
<feature type="transmembrane region" description="Helical" evidence="8">
    <location>
        <begin position="20"/>
        <end position="47"/>
    </location>
</feature>
<dbReference type="PRINTS" id="PR00175">
    <property type="entry name" value="NAALASMPORT"/>
</dbReference>
<name>A0ABN1JF11_9CLOT</name>
<comment type="subcellular location">
    <subcellularLocation>
        <location evidence="1 8">Cell membrane</location>
        <topology evidence="1 8">Multi-pass membrane protein</topology>
    </subcellularLocation>
</comment>
<accession>A0ABN1JF11</accession>
<feature type="transmembrane region" description="Helical" evidence="8">
    <location>
        <begin position="216"/>
        <end position="233"/>
    </location>
</feature>
<evidence type="ECO:0000256" key="3">
    <source>
        <dbReference type="ARBA" id="ARBA00022448"/>
    </source>
</evidence>
<feature type="transmembrane region" description="Helical" evidence="8">
    <location>
        <begin position="182"/>
        <end position="204"/>
    </location>
</feature>
<gene>
    <name evidence="9" type="ORF">GCM10008906_15150</name>
</gene>
<feature type="transmembrane region" description="Helical" evidence="8">
    <location>
        <begin position="354"/>
        <end position="379"/>
    </location>
</feature>
<comment type="caution">
    <text evidence="9">The sequence shown here is derived from an EMBL/GenBank/DDBJ whole genome shotgun (WGS) entry which is preliminary data.</text>
</comment>
<feature type="transmembrane region" description="Helical" evidence="8">
    <location>
        <begin position="310"/>
        <end position="334"/>
    </location>
</feature>
<keyword evidence="5 8" id="KW-0812">Transmembrane</keyword>
<keyword evidence="3 8" id="KW-0813">Transport</keyword>
<dbReference type="PROSITE" id="PS00873">
    <property type="entry name" value="NA_ALANINE_SYMP"/>
    <property type="match status" value="1"/>
</dbReference>
<dbReference type="RefSeq" id="WP_343760464.1">
    <property type="nucleotide sequence ID" value="NZ_BAAACG010000008.1"/>
</dbReference>
<dbReference type="EMBL" id="BAAACG010000008">
    <property type="protein sequence ID" value="GAA0738121.1"/>
    <property type="molecule type" value="Genomic_DNA"/>
</dbReference>
<protein>
    <submittedName>
        <fullName evidence="9">Sodium:alanine symporter family protein</fullName>
    </submittedName>
</protein>
<evidence type="ECO:0000256" key="4">
    <source>
        <dbReference type="ARBA" id="ARBA00022475"/>
    </source>
</evidence>
<evidence type="ECO:0000313" key="9">
    <source>
        <dbReference type="EMBL" id="GAA0738121.1"/>
    </source>
</evidence>
<dbReference type="PANTHER" id="PTHR30330:SF3">
    <property type="entry name" value="TRANSCRIPTIONAL REGULATOR, LRP FAMILY"/>
    <property type="match status" value="1"/>
</dbReference>
<proteinExistence type="inferred from homology"/>
<evidence type="ECO:0000313" key="10">
    <source>
        <dbReference type="Proteomes" id="UP001501510"/>
    </source>
</evidence>
<dbReference type="PANTHER" id="PTHR30330">
    <property type="entry name" value="AGSS FAMILY TRANSPORTER, SODIUM-ALANINE"/>
    <property type="match status" value="1"/>
</dbReference>
<evidence type="ECO:0000256" key="5">
    <source>
        <dbReference type="ARBA" id="ARBA00022692"/>
    </source>
</evidence>
<organism evidence="9 10">
    <name type="scientific">Clostridium oceanicum</name>
    <dbReference type="NCBI Taxonomy" id="1543"/>
    <lineage>
        <taxon>Bacteria</taxon>
        <taxon>Bacillati</taxon>
        <taxon>Bacillota</taxon>
        <taxon>Clostridia</taxon>
        <taxon>Eubacteriales</taxon>
        <taxon>Clostridiaceae</taxon>
        <taxon>Clostridium</taxon>
    </lineage>
</organism>
<dbReference type="Pfam" id="PF01235">
    <property type="entry name" value="Na_Ala_symp"/>
    <property type="match status" value="1"/>
</dbReference>
<feature type="transmembrane region" description="Helical" evidence="8">
    <location>
        <begin position="386"/>
        <end position="408"/>
    </location>
</feature>
<sequence length="468" mass="50081">METFINGITSISDWLWGPPLMILLVGGGIILSINLKFFQIRYLPFILKQTFGKMFSKPSEGSGTITPFQAACSALASTVGAANIVGVPVAISFGGPGAVFWMWVVAIIGQATKFSEIILGIKYREKNKEGEYVGGPVYYLKKGLKNKHLGTILATMCSFCFMIEIIPSISTQSLSVCQTVETIGVPKIVTAIIVTLLVALVVYGGIKRIGQVTEKLVPIMALVFILCSIIIIICNIDKLPHAFGLIFKGAFTPVAAAGGFGGSAIAQTLRWGVARGTYSNEAGMGSAPIAHAAAVTDHPVRQAFWGIFEIIVDTLLICTLTAVAIITTGVWTEIDSSNAASMPSAAFQHTFGDAIGGGIVSISLLLFVLSTIIVIVYYCEKQAEALFGLTASKIIRLVCLFAIIYGAIGDLQLLFSLLDILLALVVIPNIIGVLAMRKEVTELKEEFFSNPKYYPGAKTVNKDESFKA</sequence>
<feature type="transmembrane region" description="Helical" evidence="8">
    <location>
        <begin position="414"/>
        <end position="435"/>
    </location>
</feature>
<evidence type="ECO:0000256" key="7">
    <source>
        <dbReference type="ARBA" id="ARBA00023136"/>
    </source>
</evidence>
<evidence type="ECO:0000256" key="1">
    <source>
        <dbReference type="ARBA" id="ARBA00004651"/>
    </source>
</evidence>
<feature type="transmembrane region" description="Helical" evidence="8">
    <location>
        <begin position="68"/>
        <end position="94"/>
    </location>
</feature>
<feature type="transmembrane region" description="Helical" evidence="8">
    <location>
        <begin position="149"/>
        <end position="170"/>
    </location>
</feature>
<dbReference type="InterPro" id="IPR001463">
    <property type="entry name" value="Na/Ala_symport"/>
</dbReference>
<dbReference type="Gene3D" id="1.20.1740.10">
    <property type="entry name" value="Amino acid/polyamine transporter I"/>
    <property type="match status" value="1"/>
</dbReference>
<reference evidence="9 10" key="1">
    <citation type="journal article" date="2019" name="Int. J. Syst. Evol. Microbiol.">
        <title>The Global Catalogue of Microorganisms (GCM) 10K type strain sequencing project: providing services to taxonomists for standard genome sequencing and annotation.</title>
        <authorList>
            <consortium name="The Broad Institute Genomics Platform"/>
            <consortium name="The Broad Institute Genome Sequencing Center for Infectious Disease"/>
            <person name="Wu L."/>
            <person name="Ma J."/>
        </authorList>
    </citation>
    <scope>NUCLEOTIDE SEQUENCE [LARGE SCALE GENOMIC DNA]</scope>
    <source>
        <strain evidence="9 10">JCM 1407</strain>
    </source>
</reference>
<evidence type="ECO:0000256" key="2">
    <source>
        <dbReference type="ARBA" id="ARBA00009261"/>
    </source>
</evidence>
<keyword evidence="7 8" id="KW-0472">Membrane</keyword>
<evidence type="ECO:0000256" key="8">
    <source>
        <dbReference type="RuleBase" id="RU363064"/>
    </source>
</evidence>
<keyword evidence="10" id="KW-1185">Reference proteome</keyword>